<gene>
    <name evidence="4" type="ORF">BOV88_06545</name>
</gene>
<feature type="domain" description="LysM" evidence="3">
    <location>
        <begin position="67"/>
        <end position="110"/>
    </location>
</feature>
<comment type="caution">
    <text evidence="4">The sequence shown here is derived from an EMBL/GenBank/DDBJ whole genome shotgun (WGS) entry which is preliminary data.</text>
</comment>
<dbReference type="InterPro" id="IPR036779">
    <property type="entry name" value="LysM_dom_sf"/>
</dbReference>
<accession>A0A1T2DYG2</accession>
<dbReference type="Proteomes" id="UP000190962">
    <property type="component" value="Unassembled WGS sequence"/>
</dbReference>
<dbReference type="InterPro" id="IPR050570">
    <property type="entry name" value="Cell_wall_metabolism_enzyme"/>
</dbReference>
<dbReference type="RefSeq" id="WP_179115127.1">
    <property type="nucleotide sequence ID" value="NZ_MPNX01000007.1"/>
</dbReference>
<dbReference type="InterPro" id="IPR011055">
    <property type="entry name" value="Dup_hybrid_motif"/>
</dbReference>
<comment type="similarity">
    <text evidence="1">Belongs to the E.coli NlpD/Haemophilus LppB family.</text>
</comment>
<evidence type="ECO:0000259" key="3">
    <source>
        <dbReference type="PROSITE" id="PS51782"/>
    </source>
</evidence>
<dbReference type="PROSITE" id="PS51257">
    <property type="entry name" value="PROKAR_LIPOPROTEIN"/>
    <property type="match status" value="1"/>
</dbReference>
<dbReference type="Gene3D" id="2.70.70.10">
    <property type="entry name" value="Glucose Permease (Domain IIA)"/>
    <property type="match status" value="1"/>
</dbReference>
<reference evidence="4 5" key="1">
    <citation type="submission" date="2016-11" db="EMBL/GenBank/DDBJ databases">
        <title>Mixed transmission modes and dynamic genome evolution in an obligate animal-bacterial symbiosis.</title>
        <authorList>
            <person name="Russell S.L."/>
            <person name="Corbett-Detig R.B."/>
            <person name="Cavanaugh C.M."/>
        </authorList>
    </citation>
    <scope>NUCLEOTIDE SEQUENCE [LARGE SCALE GENOMIC DNA]</scope>
    <source>
        <strain evidence="4">MA-KB16</strain>
    </source>
</reference>
<dbReference type="GO" id="GO:0004222">
    <property type="term" value="F:metalloendopeptidase activity"/>
    <property type="evidence" value="ECO:0007669"/>
    <property type="project" value="TreeGrafter"/>
</dbReference>
<evidence type="ECO:0000313" key="4">
    <source>
        <dbReference type="EMBL" id="OOY35169.1"/>
    </source>
</evidence>
<dbReference type="PANTHER" id="PTHR21666:SF263">
    <property type="entry name" value="MUREIN HYDROLASE ACTIVATOR NLPD"/>
    <property type="match status" value="1"/>
</dbReference>
<dbReference type="SMART" id="SM00257">
    <property type="entry name" value="LysM"/>
    <property type="match status" value="1"/>
</dbReference>
<proteinExistence type="inferred from homology"/>
<dbReference type="CDD" id="cd00118">
    <property type="entry name" value="LysM"/>
    <property type="match status" value="1"/>
</dbReference>
<feature type="compositionally biased region" description="Polar residues" evidence="2">
    <location>
        <begin position="125"/>
        <end position="145"/>
    </location>
</feature>
<evidence type="ECO:0000256" key="2">
    <source>
        <dbReference type="SAM" id="MobiDB-lite"/>
    </source>
</evidence>
<dbReference type="Pfam" id="PF01476">
    <property type="entry name" value="LysM"/>
    <property type="match status" value="1"/>
</dbReference>
<dbReference type="PANTHER" id="PTHR21666">
    <property type="entry name" value="PEPTIDASE-RELATED"/>
    <property type="match status" value="1"/>
</dbReference>
<evidence type="ECO:0000313" key="5">
    <source>
        <dbReference type="Proteomes" id="UP000190962"/>
    </source>
</evidence>
<name>A0A1T2DYG2_SOVGS</name>
<dbReference type="InterPro" id="IPR016047">
    <property type="entry name" value="M23ase_b-sheet_dom"/>
</dbReference>
<feature type="region of interest" description="Disordered" evidence="2">
    <location>
        <begin position="111"/>
        <end position="148"/>
    </location>
</feature>
<organism evidence="4 5">
    <name type="scientific">Solemya velum gill symbiont</name>
    <dbReference type="NCBI Taxonomy" id="2340"/>
    <lineage>
        <taxon>Bacteria</taxon>
        <taxon>Pseudomonadati</taxon>
        <taxon>Pseudomonadota</taxon>
        <taxon>Gammaproteobacteria</taxon>
        <taxon>sulfur-oxidizing symbionts</taxon>
    </lineage>
</organism>
<protein>
    <recommendedName>
        <fullName evidence="3">LysM domain-containing protein</fullName>
    </recommendedName>
</protein>
<dbReference type="InterPro" id="IPR018392">
    <property type="entry name" value="LysM"/>
</dbReference>
<dbReference type="CDD" id="cd12797">
    <property type="entry name" value="M23_peptidase"/>
    <property type="match status" value="1"/>
</dbReference>
<dbReference type="SUPFAM" id="SSF51261">
    <property type="entry name" value="Duplicated hybrid motif"/>
    <property type="match status" value="1"/>
</dbReference>
<dbReference type="Pfam" id="PF01551">
    <property type="entry name" value="Peptidase_M23"/>
    <property type="match status" value="1"/>
</dbReference>
<sequence>MRFLTVNRAGKIAALLSASVLLVACSEPWKAPYESRSSIKGRQYAPVISSQAAPPEKNVATKGSPVATYTVKPDDTLYSIGRSHGVSPEQIIEWNGMYTTRIRTGQKLVLRPPVSGSADKEKQSSETPTKQTTKKQSIVATQTKSNRTKDVIPKAAEKKAGGLRWRWPVKGKMTQGFSASDPSRKGIKIKGSEGRVVRAAEGGTIVYSGDGLVGYGELIIIKHNKEYLSAYAYNRKRLVKEGDKVKRGAAVAEMGVNGGEALLHFEIRRQGKPVNPMAYLP</sequence>
<dbReference type="PROSITE" id="PS51782">
    <property type="entry name" value="LYSM"/>
    <property type="match status" value="1"/>
</dbReference>
<dbReference type="Gene3D" id="3.10.350.10">
    <property type="entry name" value="LysM domain"/>
    <property type="match status" value="1"/>
</dbReference>
<dbReference type="AlphaFoldDB" id="A0A1T2DYG2"/>
<evidence type="ECO:0000256" key="1">
    <source>
        <dbReference type="ARBA" id="ARBA00038420"/>
    </source>
</evidence>
<dbReference type="EMBL" id="MPNX01000007">
    <property type="protein sequence ID" value="OOY35169.1"/>
    <property type="molecule type" value="Genomic_DNA"/>
</dbReference>
<dbReference type="GeneID" id="86991646"/>